<proteinExistence type="inferred from homology"/>
<keyword evidence="5 6" id="KW-0472">Membrane</keyword>
<protein>
    <submittedName>
        <fullName evidence="7">CRE-SRD-16 protein</fullName>
    </submittedName>
</protein>
<dbReference type="OrthoDB" id="5833311at2759"/>
<dbReference type="FunCoup" id="E3LUH8">
    <property type="interactions" value="13"/>
</dbReference>
<dbReference type="AlphaFoldDB" id="E3LUH8"/>
<evidence type="ECO:0000256" key="1">
    <source>
        <dbReference type="ARBA" id="ARBA00004141"/>
    </source>
</evidence>
<name>E3LUH8_CAERE</name>
<sequence>MINDTELVSDFRILHSVFGGTGLILNVILLLLAIFVTPKAIRLYSILIINFAITDAFACLLDIFIEIRVLPYPDEDSMAHIMNGVCKYFGLTTCAVGFSLYLHTLTHSIWSLLISFAYRYLILFNTSFKRKSIILVILAFYFPSFLQAVTYWSNFVERYEILPIVQRVHPTYDFSESVGLLTGITDLYSPSVIYGMFHTTFPVTPIYIAIFIVRWKIIRVLMKNQDSMSKETKAMHSQLLKVLTLQAILPATSFGTSYLFMGLKLGLLTGQIYEHLVFSIAIFMPMISPITYLVFVKPYRLFFIRYTLSKLFFNLSSFRKFCKRCCKTVKQEKTQTKMYSNQDHSSSANRK</sequence>
<evidence type="ECO:0000256" key="2">
    <source>
        <dbReference type="ARBA" id="ARBA00009166"/>
    </source>
</evidence>
<keyword evidence="8" id="KW-1185">Reference proteome</keyword>
<keyword evidence="3 6" id="KW-0812">Transmembrane</keyword>
<feature type="transmembrane region" description="Helical" evidence="6">
    <location>
        <begin position="100"/>
        <end position="121"/>
    </location>
</feature>
<dbReference type="EMBL" id="DS268415">
    <property type="protein sequence ID" value="EFP11266.1"/>
    <property type="molecule type" value="Genomic_DNA"/>
</dbReference>
<accession>E3LUH8</accession>
<evidence type="ECO:0000256" key="5">
    <source>
        <dbReference type="ARBA" id="ARBA00023136"/>
    </source>
</evidence>
<dbReference type="HOGENOM" id="CLU_057924_3_0_1"/>
<evidence type="ECO:0000256" key="6">
    <source>
        <dbReference type="SAM" id="Phobius"/>
    </source>
</evidence>
<evidence type="ECO:0000256" key="4">
    <source>
        <dbReference type="ARBA" id="ARBA00022989"/>
    </source>
</evidence>
<dbReference type="eggNOG" id="ENOG502RVIJ">
    <property type="taxonomic scope" value="Eukaryota"/>
</dbReference>
<dbReference type="PANTHER" id="PTHR22945:SF29">
    <property type="entry name" value="G-PROTEIN COUPLED RECEPTORS FAMILY 1 PROFILE DOMAIN-CONTAINING PROTEIN"/>
    <property type="match status" value="1"/>
</dbReference>
<dbReference type="Gene3D" id="1.20.1070.10">
    <property type="entry name" value="Rhodopsin 7-helix transmembrane proteins"/>
    <property type="match status" value="1"/>
</dbReference>
<feature type="transmembrane region" description="Helical" evidence="6">
    <location>
        <begin position="272"/>
        <end position="295"/>
    </location>
</feature>
<evidence type="ECO:0000313" key="7">
    <source>
        <dbReference type="EMBL" id="EFP11266.1"/>
    </source>
</evidence>
<keyword evidence="4 6" id="KW-1133">Transmembrane helix</keyword>
<evidence type="ECO:0000313" key="8">
    <source>
        <dbReference type="Proteomes" id="UP000008281"/>
    </source>
</evidence>
<dbReference type="OMA" id="WSNFVER"/>
<dbReference type="InterPro" id="IPR019421">
    <property type="entry name" value="7TM_GPCR_serpentine_rcpt_Srd"/>
</dbReference>
<feature type="transmembrane region" description="Helical" evidence="6">
    <location>
        <begin position="239"/>
        <end position="260"/>
    </location>
</feature>
<evidence type="ECO:0000256" key="3">
    <source>
        <dbReference type="ARBA" id="ARBA00022692"/>
    </source>
</evidence>
<comment type="subcellular location">
    <subcellularLocation>
        <location evidence="1">Membrane</location>
        <topology evidence="1">Multi-pass membrane protein</topology>
    </subcellularLocation>
</comment>
<dbReference type="PANTHER" id="PTHR22945">
    <property type="entry name" value="SERPENTINE RECEPTOR, CLASS D DELTA"/>
    <property type="match status" value="1"/>
</dbReference>
<feature type="transmembrane region" description="Helical" evidence="6">
    <location>
        <begin position="13"/>
        <end position="36"/>
    </location>
</feature>
<dbReference type="GO" id="GO:0016020">
    <property type="term" value="C:membrane"/>
    <property type="evidence" value="ECO:0007669"/>
    <property type="project" value="UniProtKB-SubCell"/>
</dbReference>
<reference evidence="7" key="1">
    <citation type="submission" date="2007-07" db="EMBL/GenBank/DDBJ databases">
        <title>PCAP assembly of the Caenorhabditis remanei genome.</title>
        <authorList>
            <consortium name="The Caenorhabditis remanei Sequencing Consortium"/>
            <person name="Wilson R.K."/>
        </authorList>
    </citation>
    <scope>NUCLEOTIDE SEQUENCE [LARGE SCALE GENOMIC DNA]</scope>
    <source>
        <strain evidence="7">PB4641</strain>
    </source>
</reference>
<feature type="transmembrane region" description="Helical" evidence="6">
    <location>
        <begin position="133"/>
        <end position="153"/>
    </location>
</feature>
<comment type="similarity">
    <text evidence="2">Belongs to the nematode receptor-like protein srd family.</text>
</comment>
<dbReference type="Pfam" id="PF10317">
    <property type="entry name" value="7TM_GPCR_Srd"/>
    <property type="match status" value="1"/>
</dbReference>
<dbReference type="InParanoid" id="E3LUH8"/>
<feature type="transmembrane region" description="Helical" evidence="6">
    <location>
        <begin position="192"/>
        <end position="218"/>
    </location>
</feature>
<dbReference type="InterPro" id="IPR050920">
    <property type="entry name" value="Nematode_rcpt-like_delta"/>
</dbReference>
<gene>
    <name evidence="7" type="primary">Cre-srd-16</name>
    <name evidence="7" type="ORF">CRE_31081</name>
</gene>
<organism evidence="8">
    <name type="scientific">Caenorhabditis remanei</name>
    <name type="common">Caenorhabditis vulgaris</name>
    <dbReference type="NCBI Taxonomy" id="31234"/>
    <lineage>
        <taxon>Eukaryota</taxon>
        <taxon>Metazoa</taxon>
        <taxon>Ecdysozoa</taxon>
        <taxon>Nematoda</taxon>
        <taxon>Chromadorea</taxon>
        <taxon>Rhabditida</taxon>
        <taxon>Rhabditina</taxon>
        <taxon>Rhabditomorpha</taxon>
        <taxon>Rhabditoidea</taxon>
        <taxon>Rhabditidae</taxon>
        <taxon>Peloderinae</taxon>
        <taxon>Caenorhabditis</taxon>
    </lineage>
</organism>
<feature type="transmembrane region" description="Helical" evidence="6">
    <location>
        <begin position="43"/>
        <end position="65"/>
    </location>
</feature>
<dbReference type="SUPFAM" id="SSF81321">
    <property type="entry name" value="Family A G protein-coupled receptor-like"/>
    <property type="match status" value="1"/>
</dbReference>
<dbReference type="Proteomes" id="UP000008281">
    <property type="component" value="Unassembled WGS sequence"/>
</dbReference>